<feature type="non-terminal residue" evidence="1">
    <location>
        <position position="366"/>
    </location>
</feature>
<feature type="non-terminal residue" evidence="1">
    <location>
        <position position="1"/>
    </location>
</feature>
<organism evidence="1 2">
    <name type="scientific">Reticulomyxa filosa</name>
    <dbReference type="NCBI Taxonomy" id="46433"/>
    <lineage>
        <taxon>Eukaryota</taxon>
        <taxon>Sar</taxon>
        <taxon>Rhizaria</taxon>
        <taxon>Retaria</taxon>
        <taxon>Foraminifera</taxon>
        <taxon>Monothalamids</taxon>
        <taxon>Reticulomyxidae</taxon>
        <taxon>Reticulomyxa</taxon>
    </lineage>
</organism>
<evidence type="ECO:0000313" key="1">
    <source>
        <dbReference type="EMBL" id="ETN98317.1"/>
    </source>
</evidence>
<protein>
    <submittedName>
        <fullName evidence="1">Uncharacterized protein</fullName>
    </submittedName>
</protein>
<evidence type="ECO:0000313" key="2">
    <source>
        <dbReference type="Proteomes" id="UP000023152"/>
    </source>
</evidence>
<accession>X6L8K0</accession>
<name>X6L8K0_RETFI</name>
<proteinExistence type="predicted"/>
<reference evidence="1 2" key="1">
    <citation type="journal article" date="2013" name="Curr. Biol.">
        <title>The Genome of the Foraminiferan Reticulomyxa filosa.</title>
        <authorList>
            <person name="Glockner G."/>
            <person name="Hulsmann N."/>
            <person name="Schleicher M."/>
            <person name="Noegel A.A."/>
            <person name="Eichinger L."/>
            <person name="Gallinger C."/>
            <person name="Pawlowski J."/>
            <person name="Sierra R."/>
            <person name="Euteneuer U."/>
            <person name="Pillet L."/>
            <person name="Moustafa A."/>
            <person name="Platzer M."/>
            <person name="Groth M."/>
            <person name="Szafranski K."/>
            <person name="Schliwa M."/>
        </authorList>
    </citation>
    <scope>NUCLEOTIDE SEQUENCE [LARGE SCALE GENOMIC DNA]</scope>
</reference>
<dbReference type="EMBL" id="ASPP01047021">
    <property type="protein sequence ID" value="ETN98317.1"/>
    <property type="molecule type" value="Genomic_DNA"/>
</dbReference>
<dbReference type="AlphaFoldDB" id="X6L8K0"/>
<comment type="caution">
    <text evidence="1">The sequence shown here is derived from an EMBL/GenBank/DDBJ whole genome shotgun (WGS) entry which is preliminary data.</text>
</comment>
<dbReference type="Proteomes" id="UP000023152">
    <property type="component" value="Unassembled WGS sequence"/>
</dbReference>
<gene>
    <name evidence="1" type="ORF">RFI_39193</name>
</gene>
<keyword evidence="2" id="KW-1185">Reference proteome</keyword>
<sequence>KRQFKLWIGFVILPKKVLLVRKKKKKKKKKKEDQLTSECVCVCACVLCAYAEKMDWEKWKDADIPTLANRYVQCWCNNSRDSESTNKLRWLKVRITLQVTKHVINECIFQKCQVPLKFIEQVVISLVEIDPMLSSTTATENTLQATKALKEFIKRFHEKSEEDEDWDTLQSELKQIEDVSLSREPDPFINLYYIVSHQNTKSLRIYLYCPQHTDYKQRRIRSIFFPSTPEVSIKKWSHTKKTKNYSENRFLLRLVKADIPWLYWGDFQVSASNNSFCRVYSRTEKKTEADIPLSTKAFIIEEKSFLSTSKNYSKIIVDHLKREIKDEKSFCAAVTIAKDLKSLQLELAGIRTIFDAVAPHLNHLDS</sequence>